<gene>
    <name evidence="2" type="ORF">EYF80_035239</name>
</gene>
<proteinExistence type="predicted"/>
<keyword evidence="3" id="KW-1185">Reference proteome</keyword>
<accession>A0A4Z2GLZ8</accession>
<evidence type="ECO:0000313" key="2">
    <source>
        <dbReference type="EMBL" id="TNN54536.1"/>
    </source>
</evidence>
<dbReference type="Proteomes" id="UP000314294">
    <property type="component" value="Unassembled WGS sequence"/>
</dbReference>
<dbReference type="AlphaFoldDB" id="A0A4Z2GLZ8"/>
<dbReference type="EMBL" id="SRLO01000481">
    <property type="protein sequence ID" value="TNN54536.1"/>
    <property type="molecule type" value="Genomic_DNA"/>
</dbReference>
<feature type="compositionally biased region" description="Basic and acidic residues" evidence="1">
    <location>
        <begin position="17"/>
        <end position="28"/>
    </location>
</feature>
<name>A0A4Z2GLZ8_9TELE</name>
<feature type="region of interest" description="Disordered" evidence="1">
    <location>
        <begin position="1"/>
        <end position="48"/>
    </location>
</feature>
<reference evidence="2 3" key="1">
    <citation type="submission" date="2019-03" db="EMBL/GenBank/DDBJ databases">
        <title>First draft genome of Liparis tanakae, snailfish: a comprehensive survey of snailfish specific genes.</title>
        <authorList>
            <person name="Kim W."/>
            <person name="Song I."/>
            <person name="Jeong J.-H."/>
            <person name="Kim D."/>
            <person name="Kim S."/>
            <person name="Ryu S."/>
            <person name="Song J.Y."/>
            <person name="Lee S.K."/>
        </authorList>
    </citation>
    <scope>NUCLEOTIDE SEQUENCE [LARGE SCALE GENOMIC DNA]</scope>
    <source>
        <tissue evidence="2">Muscle</tissue>
    </source>
</reference>
<comment type="caution">
    <text evidence="2">The sequence shown here is derived from an EMBL/GenBank/DDBJ whole genome shotgun (WGS) entry which is preliminary data.</text>
</comment>
<evidence type="ECO:0000313" key="3">
    <source>
        <dbReference type="Proteomes" id="UP000314294"/>
    </source>
</evidence>
<protein>
    <submittedName>
        <fullName evidence="2">Uncharacterized protein</fullName>
    </submittedName>
</protein>
<evidence type="ECO:0000256" key="1">
    <source>
        <dbReference type="SAM" id="MobiDB-lite"/>
    </source>
</evidence>
<sequence>MVKLCSRWLSQSSGSLDRTRPSPVERSRTTASNWTEPEPEGPSVILPPPMQLHAVGVTSVVKRSIFVQSKERGVEQHRVVVLHDNPLHPRLTPLPLGYPPPHSHPSATPQGENKPPGVGEDTRTVFTRQLKKRQSG</sequence>
<feature type="region of interest" description="Disordered" evidence="1">
    <location>
        <begin position="86"/>
        <end position="136"/>
    </location>
</feature>
<organism evidence="2 3">
    <name type="scientific">Liparis tanakae</name>
    <name type="common">Tanaka's snailfish</name>
    <dbReference type="NCBI Taxonomy" id="230148"/>
    <lineage>
        <taxon>Eukaryota</taxon>
        <taxon>Metazoa</taxon>
        <taxon>Chordata</taxon>
        <taxon>Craniata</taxon>
        <taxon>Vertebrata</taxon>
        <taxon>Euteleostomi</taxon>
        <taxon>Actinopterygii</taxon>
        <taxon>Neopterygii</taxon>
        <taxon>Teleostei</taxon>
        <taxon>Neoteleostei</taxon>
        <taxon>Acanthomorphata</taxon>
        <taxon>Eupercaria</taxon>
        <taxon>Perciformes</taxon>
        <taxon>Cottioidei</taxon>
        <taxon>Cottales</taxon>
        <taxon>Liparidae</taxon>
        <taxon>Liparis</taxon>
    </lineage>
</organism>